<dbReference type="Proteomes" id="UP000001681">
    <property type="component" value="Chromosome"/>
</dbReference>
<organism evidence="2 3">
    <name type="scientific">Exiguobacterium sibiricum (strain DSM 17290 / CCUG 55495 / CIP 109462 / JCM 13490 / 255-15)</name>
    <dbReference type="NCBI Taxonomy" id="262543"/>
    <lineage>
        <taxon>Bacteria</taxon>
        <taxon>Bacillati</taxon>
        <taxon>Bacillota</taxon>
        <taxon>Bacilli</taxon>
        <taxon>Bacillales</taxon>
        <taxon>Bacillales Family XII. Incertae Sedis</taxon>
        <taxon>Exiguobacterium</taxon>
    </lineage>
</organism>
<dbReference type="RefSeq" id="WP_012371456.1">
    <property type="nucleotide sequence ID" value="NC_010556.1"/>
</dbReference>
<dbReference type="EMBL" id="CP001022">
    <property type="protein sequence ID" value="ACB62040.1"/>
    <property type="molecule type" value="Genomic_DNA"/>
</dbReference>
<keyword evidence="1" id="KW-1133">Transmembrane helix</keyword>
<keyword evidence="1" id="KW-0812">Transmembrane</keyword>
<reference evidence="3" key="3">
    <citation type="submission" date="2008-04" db="EMBL/GenBank/DDBJ databases">
        <title>Complete sequence of chromosome of Exiguobacterium sibiricum 255-15.</title>
        <authorList>
            <consortium name="US DOE Joint Genome Institute"/>
            <person name="Copeland A."/>
            <person name="Lucas S."/>
            <person name="Lapidus A."/>
            <person name="Glavina del Rio T."/>
            <person name="Dalin E."/>
            <person name="Tice H."/>
            <person name="Bruce D."/>
            <person name="Goodwin L."/>
            <person name="Pitluck S."/>
            <person name="Kiss H."/>
            <person name="Chertkov O."/>
            <person name="Monk C."/>
            <person name="Brettin T."/>
            <person name="Detter J.C."/>
            <person name="Han C."/>
            <person name="Kuske C.R."/>
            <person name="Schmutz J."/>
            <person name="Larimer F."/>
            <person name="Land M."/>
            <person name="Hauser L."/>
            <person name="Kyrpides N."/>
            <person name="Mikhailova N."/>
            <person name="Vishnivetskaya T."/>
            <person name="Rodrigues D.F."/>
            <person name="Gilichinsky D."/>
            <person name="Tiedje J."/>
            <person name="Richardson P."/>
        </authorList>
    </citation>
    <scope>NUCLEOTIDE SEQUENCE [LARGE SCALE GENOMIC DNA]</scope>
    <source>
        <strain evidence="3">DSM 17290 / CIP 109462 / JCM 13490 / 255-15</strain>
    </source>
</reference>
<gene>
    <name evidence="2" type="ordered locus">Exig_2591</name>
</gene>
<reference evidence="2 3" key="2">
    <citation type="journal article" date="2008" name="BMC Genomics">
        <title>Architecture of thermal adaptation in an Exiguobacterium sibiricum strain isolated from 3 million year old permafrost: a genome and transcriptome approach.</title>
        <authorList>
            <person name="Rodrigues D.F."/>
            <person name="Ivanova N."/>
            <person name="He Z."/>
            <person name="Huebner M."/>
            <person name="Zhou J."/>
            <person name="Tiedje J.M."/>
        </authorList>
    </citation>
    <scope>NUCLEOTIDE SEQUENCE [LARGE SCALE GENOMIC DNA]</scope>
    <source>
        <strain evidence="3">DSM 17290 / CIP 109462 / JCM 13490 / 255-15</strain>
    </source>
</reference>
<protein>
    <submittedName>
        <fullName evidence="2">Uncharacterized protein</fullName>
    </submittedName>
</protein>
<evidence type="ECO:0000256" key="1">
    <source>
        <dbReference type="SAM" id="Phobius"/>
    </source>
</evidence>
<name>B1YMI0_EXIS2</name>
<proteinExistence type="predicted"/>
<keyword evidence="3" id="KW-1185">Reference proteome</keyword>
<dbReference type="AlphaFoldDB" id="B1YMI0"/>
<dbReference type="STRING" id="262543.Exig_2591"/>
<accession>B1YMI0</accession>
<dbReference type="KEGG" id="esi:Exig_2591"/>
<evidence type="ECO:0000313" key="3">
    <source>
        <dbReference type="Proteomes" id="UP000001681"/>
    </source>
</evidence>
<dbReference type="HOGENOM" id="CLU_2769708_0_0_9"/>
<reference evidence="2 3" key="1">
    <citation type="journal article" date="2006" name="Extremophiles">
        <title>Characterization of Exiguobacterium isolates from the Siberian permafrost. Description of Exiguobacterium sibiricum sp. nov.</title>
        <authorList>
            <person name="Rodrigues D.F."/>
            <person name="Goris J."/>
            <person name="Vishnivetskaya T."/>
            <person name="Gilichinsky D."/>
            <person name="Thomashow M.F."/>
            <person name="Tiedje J.M."/>
        </authorList>
    </citation>
    <scope>NUCLEOTIDE SEQUENCE [LARGE SCALE GENOMIC DNA]</scope>
    <source>
        <strain evidence="3">DSM 17290 / CIP 109462 / JCM 13490 / 255-15</strain>
    </source>
</reference>
<sequence length="71" mass="7843">MKETIQGTMVLVILCVMSILLIWGLSSPPTTIEFPLLSHSEPVSSDVLHTAADWFFCRSESYSLVSVCPID</sequence>
<feature type="transmembrane region" description="Helical" evidence="1">
    <location>
        <begin position="7"/>
        <end position="26"/>
    </location>
</feature>
<keyword evidence="1" id="KW-0472">Membrane</keyword>
<evidence type="ECO:0000313" key="2">
    <source>
        <dbReference type="EMBL" id="ACB62040.1"/>
    </source>
</evidence>
<dbReference type="OrthoDB" id="9872108at2"/>